<dbReference type="NCBIfam" id="TIGR04183">
    <property type="entry name" value="Por_Secre_tail"/>
    <property type="match status" value="1"/>
</dbReference>
<sequence>MRLTYHSITWLLFMIGLHLTHAAPVVVSGGPGNDYEGWIARLHDTRLMVVFCRNPDWASGDLYVTFSTDGGNNWTAVQPIIVETGDQATLSYVQMPGDTIWLWYASNEDGQYGIYAAYSLDGLAWNRQGRINLGWITSTMYYDPNVILEPDSSLTMSYRGPSGAYIAHKPYNEEWDTLRTLVGTSGYRPRVMKHTNSTYLYTYHRNIGGGQYEVFVRTSTDRVNWSSEIQLTFQGNSHDPFANQMPDGAYMVYYATYQAPAYNLWRRRSYDAVNWEPQEQLTADATNNTQPHFFTEDNDLLLLWAHCVSYPYNHDVYFEKTPYLDITENKENLFEKEFVLNPNPCKNCLNLQIGRTIKTDLKIVIYDITGKKLKTCCINGSEDHQLSICELAPGAYFVKIENESKACFKKFIKVE</sequence>
<dbReference type="CDD" id="cd15482">
    <property type="entry name" value="Sialidase_non-viral"/>
    <property type="match status" value="1"/>
</dbReference>
<evidence type="ECO:0000313" key="2">
    <source>
        <dbReference type="EMBL" id="OGC38826.1"/>
    </source>
</evidence>
<dbReference type="EMBL" id="MEUM01000165">
    <property type="protein sequence ID" value="OGC38826.1"/>
    <property type="molecule type" value="Genomic_DNA"/>
</dbReference>
<dbReference type="InterPro" id="IPR026444">
    <property type="entry name" value="Secre_tail"/>
</dbReference>
<dbReference type="AlphaFoldDB" id="A0A1F4U1K5"/>
<organism evidence="2 3">
    <name type="scientific">candidate division WOR-3 bacterium RBG_13_43_14</name>
    <dbReference type="NCBI Taxonomy" id="1802590"/>
    <lineage>
        <taxon>Bacteria</taxon>
        <taxon>Bacteria division WOR-3</taxon>
    </lineage>
</organism>
<dbReference type="SUPFAM" id="SSF75005">
    <property type="entry name" value="Arabinanase/levansucrase/invertase"/>
    <property type="match status" value="2"/>
</dbReference>
<dbReference type="Gene3D" id="2.120.10.10">
    <property type="match status" value="1"/>
</dbReference>
<gene>
    <name evidence="2" type="ORF">A2Y85_05315</name>
</gene>
<evidence type="ECO:0000313" key="3">
    <source>
        <dbReference type="Proteomes" id="UP000177025"/>
    </source>
</evidence>
<evidence type="ECO:0000259" key="1">
    <source>
        <dbReference type="Pfam" id="PF18962"/>
    </source>
</evidence>
<dbReference type="Pfam" id="PF18962">
    <property type="entry name" value="Por_Secre_tail"/>
    <property type="match status" value="1"/>
</dbReference>
<dbReference type="Proteomes" id="UP000177025">
    <property type="component" value="Unassembled WGS sequence"/>
</dbReference>
<comment type="caution">
    <text evidence="2">The sequence shown here is derived from an EMBL/GenBank/DDBJ whole genome shotgun (WGS) entry which is preliminary data.</text>
</comment>
<name>A0A1F4U1K5_UNCW3</name>
<feature type="domain" description="Secretion system C-terminal sorting" evidence="1">
    <location>
        <begin position="342"/>
        <end position="412"/>
    </location>
</feature>
<reference evidence="2 3" key="1">
    <citation type="journal article" date="2016" name="Nat. Commun.">
        <title>Thousands of microbial genomes shed light on interconnected biogeochemical processes in an aquifer system.</title>
        <authorList>
            <person name="Anantharaman K."/>
            <person name="Brown C.T."/>
            <person name="Hug L.A."/>
            <person name="Sharon I."/>
            <person name="Castelle C.J."/>
            <person name="Probst A.J."/>
            <person name="Thomas B.C."/>
            <person name="Singh A."/>
            <person name="Wilkins M.J."/>
            <person name="Karaoz U."/>
            <person name="Brodie E.L."/>
            <person name="Williams K.H."/>
            <person name="Hubbard S.S."/>
            <person name="Banfield J.F."/>
        </authorList>
    </citation>
    <scope>NUCLEOTIDE SEQUENCE [LARGE SCALE GENOMIC DNA]</scope>
</reference>
<dbReference type="Gene3D" id="2.115.10.20">
    <property type="entry name" value="Glycosyl hydrolase domain, family 43"/>
    <property type="match status" value="1"/>
</dbReference>
<accession>A0A1F4U1K5</accession>
<dbReference type="InterPro" id="IPR023296">
    <property type="entry name" value="Glyco_hydro_beta-prop_sf"/>
</dbReference>
<proteinExistence type="predicted"/>
<protein>
    <recommendedName>
        <fullName evidence="1">Secretion system C-terminal sorting domain-containing protein</fullName>
    </recommendedName>
</protein>